<dbReference type="STRING" id="1915309.AXG55_13660"/>
<dbReference type="KEGG" id="saqi:AXG55_13660"/>
<accession>A0A1L4D3Y0</accession>
<dbReference type="EMBL" id="CP017834">
    <property type="protein sequence ID" value="APJ04882.1"/>
    <property type="molecule type" value="Genomic_DNA"/>
</dbReference>
<name>A0A1L4D3Y0_9BACT</name>
<organism evidence="1 2">
    <name type="scientific">Silvanigrella aquatica</name>
    <dbReference type="NCBI Taxonomy" id="1915309"/>
    <lineage>
        <taxon>Bacteria</taxon>
        <taxon>Pseudomonadati</taxon>
        <taxon>Bdellovibrionota</taxon>
        <taxon>Oligoflexia</taxon>
        <taxon>Silvanigrellales</taxon>
        <taxon>Silvanigrellaceae</taxon>
        <taxon>Silvanigrella</taxon>
    </lineage>
</organism>
<evidence type="ECO:0000313" key="1">
    <source>
        <dbReference type="EMBL" id="APJ04882.1"/>
    </source>
</evidence>
<dbReference type="AlphaFoldDB" id="A0A1L4D3Y0"/>
<reference evidence="1 2" key="1">
    <citation type="submission" date="2016-10" db="EMBL/GenBank/DDBJ databases">
        <title>Silvanigrella aquatica sp. nov., isolated from a freshwater lake located in the Black Forest, Germany, description of Silvanigrellaceae fam. nov., Silvanigrellales ord. nov., reclassification of the order Bdellovibrionales in the class Oligoflexia, reclassification of the families Bacteriovoracaceae and Halobacteriovoraceae in the new order Bacteriovoracales ord. nov., and reclassification of the family Pseudobacteriovoracaceae in the order Oligoflexiales.</title>
        <authorList>
            <person name="Hahn M.W."/>
            <person name="Schmidt J."/>
            <person name="Koll U."/>
            <person name="Rohde M."/>
            <person name="Verbag S."/>
            <person name="Pitt A."/>
            <person name="Nakai R."/>
            <person name="Naganuma T."/>
            <person name="Lang E."/>
        </authorList>
    </citation>
    <scope>NUCLEOTIDE SEQUENCE [LARGE SCALE GENOMIC DNA]</scope>
    <source>
        <strain evidence="1 2">MWH-Nonnen-W8red</strain>
    </source>
</reference>
<sequence length="443" mass="50661">MTIYAHAQLSVFEKAEGFFYEKQYDKAISLYKNVIENEYSSKKEISFSKCRLALLNNNLNEINLSQHYLEDSLAENVLPSSVHSICTYGLLQIYAITKNYGKAVSLSKSLTSPHLQPVYLARFYALSAEAARYSFNKEFERSEITNLLSIMKKENMQEVEINKYANKNITISDIEERLSILNFESNVNSGFPENYVENVFLLKMKEGDNQQALDILEKNLLKNEDSIILNSGLFIVNSQLRSRLIKLNHDDPKEMRVGLILANKPDRQKYNQNVLRSISAFLSSPAAQGVSYFIDIMEANTNEGSLSQAAEKLIFEKHVHTILVMEGFKYQNDLTYLAKIFSIPVFFLNQNSEKISYSKDLKSMDSLKFISNNGKFKNLFENILEGKLNQLGLESKVFDIFILLRNMQYLANGSQSAQLEKIIREGNWKIDGVSIYEGFGGLR</sequence>
<keyword evidence="2" id="KW-1185">Reference proteome</keyword>
<gene>
    <name evidence="1" type="ORF">AXG55_13660</name>
</gene>
<protein>
    <submittedName>
        <fullName evidence="1">Uncharacterized protein</fullName>
    </submittedName>
</protein>
<dbReference type="Proteomes" id="UP000184731">
    <property type="component" value="Chromosome"/>
</dbReference>
<evidence type="ECO:0000313" key="2">
    <source>
        <dbReference type="Proteomes" id="UP000184731"/>
    </source>
</evidence>
<proteinExistence type="predicted"/>